<sequence>MEEPMSSRKIITNAFNLSALSLSFLSLNVHASIDCSALEQWQTGQTHVAGDQVQAQSTAYEASWWTQANPVENAGDYKDWKILGVCDNAVIDNEIPVITELMPADDFQLTDKDSVVISAQAIDNDGEVTTVEFFVDGIFLAADTSSPYSVDWQAVAGSHQISAIATDDQGAQSLQIINTLTVADDVTNPVNQVPVASISLSTLPEQLIVGSQVVFELSGSDSDGEITALNFAINGDDTHQATSATSQYTWQATALGQACFTLTVTDNEGATAQTTKTLNVVDSAAPGGGVTDCQPQGLYQTPGVNTPYCTVYDADGREVMGADHPRRVIGYFTSWRNGANDQPSYLVNDIPWDKITHINYAFAHVDANNKVSIGDPNSANNPATNMEWPGVIGAEMDPEFAYKGHFNLLNKYKKQHPHVKTLVSVGGWAETGGYFDETGRVESGGFYTMTTHADGSVNYEGINAFAKSTVEFIEKYGFDGVDIDYEYPSSMNDSGHPDDFPISNARRAGLNASYQVLMKKVREELDRAGEAAGKHYLLTIASPSSGYLLRGMETFQAVKYLDYVNIMSYDLHGAWNSHVGHNAALFDTGLDSELTQWNVYGTKEFEGIGYLNTDWAVRYFRGAMAAGRINIGIPYYTRGFKDVSGGTNGLWGQAALPNQADCATGTGVGEKNKCGNGALGIDNLWHDKNDAGQEMPAGSNPLWHAKNLENGIVGSYLEVYGLTPDTDADDRLTGSYTRYYDSVAVAPWLWNADKKVFLSIEDEESMASKVDYVINNGLGGIMFWELAGDFDYDSAKGEYFMGSTLTSLAYDKFNQSGVAYDVHGGNPNFTVPAEAVDITFEAKDFPVGDDNYPISPTFAFTNNSSLDLSGAKISFDVPVSTSAIFKSNWNAQEKLGMAVEVNGSNVAGNNIGGFENEFHRFSITLNNEWGGQPKDFSAGATVNAQVMYYMPITGPSNFTIEKDGKTYAFKAEYPMLPDATPGDGTGNPDNGGGDPAGTCEGVDIASIPVYPNFPQTDWAGNPSHAAAGDLMSHNNAIYKAKWWTTSEPGVTADWTLSCSL</sequence>
<dbReference type="SMART" id="SM00495">
    <property type="entry name" value="ChtBD3"/>
    <property type="match status" value="2"/>
</dbReference>
<dbReference type="SUPFAM" id="SSF51055">
    <property type="entry name" value="Carbohydrate binding domain"/>
    <property type="match status" value="2"/>
</dbReference>
<dbReference type="Proteomes" id="UP000075763">
    <property type="component" value="Unassembled WGS sequence"/>
</dbReference>
<dbReference type="Pfam" id="PF00704">
    <property type="entry name" value="Glyco_hydro_18"/>
    <property type="match status" value="1"/>
</dbReference>
<dbReference type="InterPro" id="IPR032798">
    <property type="entry name" value="CBM_5_12_2"/>
</dbReference>
<evidence type="ECO:0000256" key="3">
    <source>
        <dbReference type="ARBA" id="ARBA00023024"/>
    </source>
</evidence>
<dbReference type="AlphaFoldDB" id="A0ABD4ENQ3"/>
<dbReference type="Pfam" id="PF06483">
    <property type="entry name" value="ChiC"/>
    <property type="match status" value="1"/>
</dbReference>
<evidence type="ECO:0000313" key="11">
    <source>
        <dbReference type="EMBL" id="KYL32956.1"/>
    </source>
</evidence>
<dbReference type="CDD" id="cd12204">
    <property type="entry name" value="CBD_like"/>
    <property type="match status" value="1"/>
</dbReference>
<dbReference type="InterPro" id="IPR035986">
    <property type="entry name" value="PKD_dom_sf"/>
</dbReference>
<evidence type="ECO:0000259" key="10">
    <source>
        <dbReference type="PROSITE" id="PS51910"/>
    </source>
</evidence>
<evidence type="ECO:0000256" key="2">
    <source>
        <dbReference type="ARBA" id="ARBA00022801"/>
    </source>
</evidence>
<evidence type="ECO:0000256" key="9">
    <source>
        <dbReference type="SAM" id="SignalP"/>
    </source>
</evidence>
<dbReference type="InterPro" id="IPR011583">
    <property type="entry name" value="Chitinase_II/V-like_cat"/>
</dbReference>
<keyword evidence="2 7" id="KW-0378">Hydrolase</keyword>
<dbReference type="SUPFAM" id="SSF54556">
    <property type="entry name" value="Chitinase insertion domain"/>
    <property type="match status" value="1"/>
</dbReference>
<dbReference type="PANTHER" id="PTHR11177:SF308">
    <property type="entry name" value="CHITINASE A"/>
    <property type="match status" value="1"/>
</dbReference>
<keyword evidence="6" id="KW-0624">Polysaccharide degradation</keyword>
<dbReference type="InterPro" id="IPR013783">
    <property type="entry name" value="Ig-like_fold"/>
</dbReference>
<keyword evidence="9" id="KW-0732">Signal</keyword>
<dbReference type="GO" id="GO:0016798">
    <property type="term" value="F:hydrolase activity, acting on glycosyl bonds"/>
    <property type="evidence" value="ECO:0007669"/>
    <property type="project" value="UniProtKB-KW"/>
</dbReference>
<accession>A0ABD4ENQ3</accession>
<dbReference type="GO" id="GO:0006032">
    <property type="term" value="P:chitin catabolic process"/>
    <property type="evidence" value="ECO:0007669"/>
    <property type="project" value="UniProtKB-KW"/>
</dbReference>
<feature type="signal peptide" evidence="9">
    <location>
        <begin position="1"/>
        <end position="31"/>
    </location>
</feature>
<feature type="compositionally biased region" description="Gly residues" evidence="8">
    <location>
        <begin position="983"/>
        <end position="995"/>
    </location>
</feature>
<dbReference type="InterPro" id="IPR050314">
    <property type="entry name" value="Glycosyl_Hydrlase_18"/>
</dbReference>
<feature type="chain" id="PRO_5044797057" evidence="9">
    <location>
        <begin position="32"/>
        <end position="1060"/>
    </location>
</feature>
<evidence type="ECO:0000313" key="12">
    <source>
        <dbReference type="Proteomes" id="UP000075763"/>
    </source>
</evidence>
<dbReference type="EMBL" id="LVCN01000039">
    <property type="protein sequence ID" value="KYL32956.1"/>
    <property type="molecule type" value="Genomic_DNA"/>
</dbReference>
<dbReference type="GO" id="GO:0000272">
    <property type="term" value="P:polysaccharide catabolic process"/>
    <property type="evidence" value="ECO:0007669"/>
    <property type="project" value="UniProtKB-KW"/>
</dbReference>
<gene>
    <name evidence="11" type="ORF">A2I96_16705</name>
</gene>
<dbReference type="InterPro" id="IPR001223">
    <property type="entry name" value="Glyco_hydro18_cat"/>
</dbReference>
<dbReference type="Pfam" id="PF17957">
    <property type="entry name" value="Big_7"/>
    <property type="match status" value="1"/>
</dbReference>
<dbReference type="SMART" id="SM00636">
    <property type="entry name" value="Glyco_18"/>
    <property type="match status" value="1"/>
</dbReference>
<dbReference type="InterPro" id="IPR029070">
    <property type="entry name" value="Chitinase_insertion_sf"/>
</dbReference>
<keyword evidence="5 7" id="KW-0326">Glycosidase</keyword>
<dbReference type="Gene3D" id="2.60.40.10">
    <property type="entry name" value="Immunoglobulins"/>
    <property type="match status" value="2"/>
</dbReference>
<dbReference type="InterPro" id="IPR017853">
    <property type="entry name" value="GH"/>
</dbReference>
<dbReference type="PROSITE" id="PS51910">
    <property type="entry name" value="GH18_2"/>
    <property type="match status" value="1"/>
</dbReference>
<feature type="domain" description="GH18" evidence="10">
    <location>
        <begin position="326"/>
        <end position="803"/>
    </location>
</feature>
<dbReference type="SUPFAM" id="SSF51445">
    <property type="entry name" value="(Trans)glycosidases"/>
    <property type="match status" value="1"/>
</dbReference>
<dbReference type="SUPFAM" id="SSF49299">
    <property type="entry name" value="PKD domain"/>
    <property type="match status" value="1"/>
</dbReference>
<protein>
    <submittedName>
        <fullName evidence="11">Glycoside hydrolase</fullName>
    </submittedName>
</protein>
<evidence type="ECO:0000256" key="4">
    <source>
        <dbReference type="ARBA" id="ARBA00023277"/>
    </source>
</evidence>
<dbReference type="InterPro" id="IPR001579">
    <property type="entry name" value="Glyco_hydro_18_chit_AS"/>
</dbReference>
<evidence type="ECO:0000256" key="6">
    <source>
        <dbReference type="ARBA" id="ARBA00023326"/>
    </source>
</evidence>
<evidence type="ECO:0000256" key="1">
    <source>
        <dbReference type="ARBA" id="ARBA00009121"/>
    </source>
</evidence>
<dbReference type="Gene3D" id="2.10.10.20">
    <property type="entry name" value="Carbohydrate-binding module superfamily 5/12"/>
    <property type="match status" value="2"/>
</dbReference>
<comment type="caution">
    <text evidence="11">The sequence shown here is derived from an EMBL/GenBank/DDBJ whole genome shotgun (WGS) entry which is preliminary data.</text>
</comment>
<dbReference type="InterPro" id="IPR003610">
    <property type="entry name" value="CBM5/12"/>
</dbReference>
<dbReference type="Gene3D" id="3.20.20.80">
    <property type="entry name" value="Glycosidases"/>
    <property type="match status" value="2"/>
</dbReference>
<dbReference type="PANTHER" id="PTHR11177">
    <property type="entry name" value="CHITINASE"/>
    <property type="match status" value="1"/>
</dbReference>
<evidence type="ECO:0000256" key="8">
    <source>
        <dbReference type="SAM" id="MobiDB-lite"/>
    </source>
</evidence>
<name>A0ABD4ENQ3_9GAMM</name>
<evidence type="ECO:0000256" key="5">
    <source>
        <dbReference type="ARBA" id="ARBA00023295"/>
    </source>
</evidence>
<reference evidence="11 12" key="1">
    <citation type="submission" date="2016-03" db="EMBL/GenBank/DDBJ databases">
        <authorList>
            <person name="Zhang H."/>
            <person name="Liu R."/>
            <person name="Wang M."/>
            <person name="Wang H."/>
            <person name="Wang L."/>
            <person name="Song L."/>
        </authorList>
    </citation>
    <scope>NUCLEOTIDE SEQUENCE [LARGE SCALE GENOMIC DNA]</scope>
    <source>
        <strain evidence="11 12">DSM 16099</strain>
    </source>
</reference>
<comment type="similarity">
    <text evidence="1">Belongs to the glycosyl hydrolase 18 family. Chitinase class II subfamily.</text>
</comment>
<keyword evidence="4" id="KW-0119">Carbohydrate metabolism</keyword>
<dbReference type="CDD" id="cd06548">
    <property type="entry name" value="GH18_chitinase"/>
    <property type="match status" value="1"/>
</dbReference>
<dbReference type="Pfam" id="PF14600">
    <property type="entry name" value="CBM_5_12_2"/>
    <property type="match status" value="1"/>
</dbReference>
<organism evidence="11 12">
    <name type="scientific">Pseudoalteromonas tetraodonis</name>
    <dbReference type="NCBI Taxonomy" id="43659"/>
    <lineage>
        <taxon>Bacteria</taxon>
        <taxon>Pseudomonadati</taxon>
        <taxon>Pseudomonadota</taxon>
        <taxon>Gammaproteobacteria</taxon>
        <taxon>Alteromonadales</taxon>
        <taxon>Pseudoalteromonadaceae</taxon>
        <taxon>Pseudoalteromonas</taxon>
    </lineage>
</organism>
<dbReference type="InterPro" id="IPR009470">
    <property type="entry name" value="Chi_C"/>
</dbReference>
<dbReference type="Gene3D" id="3.10.50.10">
    <property type="match status" value="1"/>
</dbReference>
<dbReference type="CDD" id="cd12215">
    <property type="entry name" value="ChiC_BD"/>
    <property type="match status" value="1"/>
</dbReference>
<dbReference type="InterPro" id="IPR036573">
    <property type="entry name" value="CBM_sf_5/12"/>
</dbReference>
<proteinExistence type="inferred from homology"/>
<keyword evidence="3" id="KW-0146">Chitin degradation</keyword>
<dbReference type="PROSITE" id="PS01095">
    <property type="entry name" value="GH18_1"/>
    <property type="match status" value="1"/>
</dbReference>
<evidence type="ECO:0000256" key="7">
    <source>
        <dbReference type="RuleBase" id="RU000489"/>
    </source>
</evidence>
<feature type="region of interest" description="Disordered" evidence="8">
    <location>
        <begin position="978"/>
        <end position="998"/>
    </location>
</feature>